<dbReference type="Pfam" id="PF13454">
    <property type="entry name" value="NAD_binding_9"/>
    <property type="match status" value="1"/>
</dbReference>
<protein>
    <recommendedName>
        <fullName evidence="1">FAD-dependent urate hydroxylase HpyO/Asp monooxygenase CreE-like FAD/NAD(P)-binding domain-containing protein</fullName>
    </recommendedName>
</protein>
<dbReference type="InterPro" id="IPR038732">
    <property type="entry name" value="HpyO/CreE_NAD-binding"/>
</dbReference>
<evidence type="ECO:0000313" key="3">
    <source>
        <dbReference type="Proteomes" id="UP000018890"/>
    </source>
</evidence>
<keyword evidence="3" id="KW-1185">Reference proteome</keyword>
<organism evidence="2 3">
    <name type="scientific">Halalkalibacter wakoensis JCM 9140</name>
    <dbReference type="NCBI Taxonomy" id="1236970"/>
    <lineage>
        <taxon>Bacteria</taxon>
        <taxon>Bacillati</taxon>
        <taxon>Bacillota</taxon>
        <taxon>Bacilli</taxon>
        <taxon>Bacillales</taxon>
        <taxon>Bacillaceae</taxon>
        <taxon>Halalkalibacter</taxon>
    </lineage>
</organism>
<proteinExistence type="predicted"/>
<dbReference type="STRING" id="1236970.JCM9140_583"/>
<dbReference type="RefSeq" id="WP_052002012.1">
    <property type="nucleotide sequence ID" value="NZ_BAUT01000003.1"/>
</dbReference>
<dbReference type="SUPFAM" id="SSF51905">
    <property type="entry name" value="FAD/NAD(P)-binding domain"/>
    <property type="match status" value="1"/>
</dbReference>
<dbReference type="EMBL" id="BAUT01000003">
    <property type="protein sequence ID" value="GAE24640.1"/>
    <property type="molecule type" value="Genomic_DNA"/>
</dbReference>
<feature type="domain" description="FAD-dependent urate hydroxylase HpyO/Asp monooxygenase CreE-like FAD/NAD(P)-binding" evidence="1">
    <location>
        <begin position="6"/>
        <end position="150"/>
    </location>
</feature>
<evidence type="ECO:0000313" key="2">
    <source>
        <dbReference type="EMBL" id="GAE24640.1"/>
    </source>
</evidence>
<dbReference type="PANTHER" id="PTHR38663">
    <property type="match status" value="1"/>
</dbReference>
<name>W4PY78_9BACI</name>
<dbReference type="AlphaFoldDB" id="W4PY78"/>
<comment type="caution">
    <text evidence="2">The sequence shown here is derived from an EMBL/GenBank/DDBJ whole genome shotgun (WGS) entry which is preliminary data.</text>
</comment>
<evidence type="ECO:0000259" key="1">
    <source>
        <dbReference type="Pfam" id="PF13454"/>
    </source>
</evidence>
<reference evidence="2" key="1">
    <citation type="journal article" date="2014" name="Genome Announc.">
        <title>Draft Genome Sequences of Three Alkaliphilic Bacillus Strains, Bacillus wakoensis JCM 9140T, Bacillus akibai JCM 9157T, and Bacillus hemicellulosilyticus JCM 9152T.</title>
        <authorList>
            <person name="Yuki M."/>
            <person name="Oshima K."/>
            <person name="Suda W."/>
            <person name="Oshida Y."/>
            <person name="Kitamura K."/>
            <person name="Iida T."/>
            <person name="Hattori M."/>
            <person name="Ohkuma M."/>
        </authorList>
    </citation>
    <scope>NUCLEOTIDE SEQUENCE [LARGE SCALE GENOMIC DNA]</scope>
    <source>
        <strain evidence="2">JCM 9140</strain>
    </source>
</reference>
<gene>
    <name evidence="2" type="ORF">JCM9140_583</name>
</gene>
<dbReference type="Proteomes" id="UP000018890">
    <property type="component" value="Unassembled WGS sequence"/>
</dbReference>
<dbReference type="Gene3D" id="3.50.50.60">
    <property type="entry name" value="FAD/NAD(P)-binding domain"/>
    <property type="match status" value="1"/>
</dbReference>
<sequence length="237" mass="27084">MLEWTIIGGGIQGCTLANYLLKTGRINRCNLAIIDPNTEPLATWKRCTKEIEMPYLRSPSIHHLDIDPFALEKFAKGKFGKQSKHFYGPYNRPSLEIFNTHCDMLFEEIKLKDSWITGKVEKVERFKQRWRIFLTDGKMIESKNVVLAIGLSDHPHLPIWASDLQQEGADINHIYDQPKKRPIGHQEKLLIVGGGISAIHTALKWSKQKPGKVQLLTRHSIRTHPFDSDPGCLGRNI</sequence>
<accession>W4PY78</accession>
<dbReference type="PANTHER" id="PTHR38663:SF1">
    <property type="entry name" value="L-ORNITHINE N(5)-MONOOXYGENASE"/>
    <property type="match status" value="1"/>
</dbReference>
<dbReference type="InterPro" id="IPR036188">
    <property type="entry name" value="FAD/NAD-bd_sf"/>
</dbReference>